<feature type="transmembrane region" description="Helical" evidence="15">
    <location>
        <begin position="37"/>
        <end position="55"/>
    </location>
</feature>
<evidence type="ECO:0000256" key="8">
    <source>
        <dbReference type="ARBA" id="ARBA00023098"/>
    </source>
</evidence>
<dbReference type="InterPro" id="IPR016439">
    <property type="entry name" value="Lag1/Lac1-like"/>
</dbReference>
<evidence type="ECO:0000313" key="18">
    <source>
        <dbReference type="Proteomes" id="UP001652622"/>
    </source>
</evidence>
<dbReference type="RefSeq" id="XP_060542669.1">
    <property type="nucleotide sequence ID" value="XM_060686686.1"/>
</dbReference>
<keyword evidence="6" id="KW-0256">Endoplasmic reticulum</keyword>
<dbReference type="Pfam" id="PF03798">
    <property type="entry name" value="TRAM_LAG1_CLN8"/>
    <property type="match status" value="1"/>
</dbReference>
<keyword evidence="11 13" id="KW-0371">Homeobox</keyword>
<dbReference type="SMART" id="SM00724">
    <property type="entry name" value="TLC"/>
    <property type="match status" value="1"/>
</dbReference>
<evidence type="ECO:0000256" key="9">
    <source>
        <dbReference type="ARBA" id="ARBA00023136"/>
    </source>
</evidence>
<sequence length="380" mass="45031">MAQLTQWLWRHEYWLPPGFTWEDMQETEDVHYPQPHHLLFGLPIALLMAALRFFFERKIAIPLSKKLGLQEKVRQKPPPNPILEAFYTKWRKNPQKEEVSGLAKQCDLQPRQVERWFRYRLNQNRPSVTKKFCEASSRTVHSLIHLFIDLAILYDKPWFWNAHECLDGYPQQPVQLSLLSYYLMQFSYNCSLIMTIPFDVKQKDFNLLIVHHVTTVLLIGFSYCTNFIRIGLVVIFLHNIPDSLLFGAKMFNYLKWKKTCNTLFTIFSVLFLFARDIVFPYKVLNTTYYYLAELHPPYFGYYFFNAFLMLLHLVNILWSRLIILVIYRFLIHGKEKDVRSESEGSEEEDVDEVDQKAEQKINNKTSPSSRKCAAGVQMKS</sequence>
<feature type="DNA-binding region" description="Homeobox" evidence="11">
    <location>
        <begin position="85"/>
        <end position="128"/>
    </location>
</feature>
<protein>
    <submittedName>
        <fullName evidence="19">Ceramide synthase 4-like</fullName>
    </submittedName>
</protein>
<dbReference type="PIRSF" id="PIRSF005225">
    <property type="entry name" value="LAG1_LAC1"/>
    <property type="match status" value="1"/>
</dbReference>
<reference evidence="19" key="1">
    <citation type="submission" date="2025-08" db="UniProtKB">
        <authorList>
            <consortium name="RefSeq"/>
        </authorList>
    </citation>
    <scope>IDENTIFICATION</scope>
    <source>
        <tissue evidence="19">Blood</tissue>
    </source>
</reference>
<dbReference type="SUPFAM" id="SSF46689">
    <property type="entry name" value="Homeodomain-like"/>
    <property type="match status" value="1"/>
</dbReference>
<dbReference type="InterPro" id="IPR009057">
    <property type="entry name" value="Homeodomain-like_sf"/>
</dbReference>
<evidence type="ECO:0000256" key="14">
    <source>
        <dbReference type="SAM" id="MobiDB-lite"/>
    </source>
</evidence>
<gene>
    <name evidence="19" type="primary">LOC117657486</name>
</gene>
<feature type="transmembrane region" description="Helical" evidence="15">
    <location>
        <begin position="260"/>
        <end position="281"/>
    </location>
</feature>
<dbReference type="PANTHER" id="PTHR12560">
    <property type="entry name" value="LONGEVITY ASSURANCE FACTOR 1 LAG1"/>
    <property type="match status" value="1"/>
</dbReference>
<feature type="transmembrane region" description="Helical" evidence="15">
    <location>
        <begin position="179"/>
        <end position="198"/>
    </location>
</feature>
<feature type="transmembrane region" description="Helical" evidence="15">
    <location>
        <begin position="227"/>
        <end position="248"/>
    </location>
</feature>
<keyword evidence="4" id="KW-0808">Transferase</keyword>
<dbReference type="Gene3D" id="1.10.10.60">
    <property type="entry name" value="Homeodomain-like"/>
    <property type="match status" value="1"/>
</dbReference>
<keyword evidence="18" id="KW-1185">Reference proteome</keyword>
<dbReference type="PROSITE" id="PS50922">
    <property type="entry name" value="TLC"/>
    <property type="match status" value="1"/>
</dbReference>
<keyword evidence="11 13" id="KW-0238">DNA-binding</keyword>
<dbReference type="GeneID" id="117657486"/>
<dbReference type="PROSITE" id="PS50071">
    <property type="entry name" value="HOMEOBOX_2"/>
    <property type="match status" value="1"/>
</dbReference>
<feature type="transmembrane region" description="Helical" evidence="15">
    <location>
        <begin position="301"/>
        <end position="330"/>
    </location>
</feature>
<evidence type="ECO:0000313" key="19">
    <source>
        <dbReference type="RefSeq" id="XP_060542669.1"/>
    </source>
</evidence>
<feature type="domain" description="Homeobox" evidence="16">
    <location>
        <begin position="83"/>
        <end position="127"/>
    </location>
</feature>
<accession>A0ABM3Z2S2</accession>
<evidence type="ECO:0000259" key="17">
    <source>
        <dbReference type="PROSITE" id="PS50922"/>
    </source>
</evidence>
<keyword evidence="7 15" id="KW-1133">Transmembrane helix</keyword>
<dbReference type="Proteomes" id="UP001652622">
    <property type="component" value="Unplaced"/>
</dbReference>
<dbReference type="InterPro" id="IPR001356">
    <property type="entry name" value="HD"/>
</dbReference>
<dbReference type="PANTHER" id="PTHR12560:SF6">
    <property type="entry name" value="CERAMIDE SYNTHASE 4"/>
    <property type="match status" value="1"/>
</dbReference>
<feature type="compositionally biased region" description="Acidic residues" evidence="14">
    <location>
        <begin position="343"/>
        <end position="352"/>
    </location>
</feature>
<dbReference type="CDD" id="cd00086">
    <property type="entry name" value="homeodomain"/>
    <property type="match status" value="1"/>
</dbReference>
<comment type="pathway">
    <text evidence="2">Lipid metabolism; sphingolipid metabolism.</text>
</comment>
<evidence type="ECO:0000256" key="15">
    <source>
        <dbReference type="SAM" id="Phobius"/>
    </source>
</evidence>
<dbReference type="Pfam" id="PF00046">
    <property type="entry name" value="Homeodomain"/>
    <property type="match status" value="1"/>
</dbReference>
<evidence type="ECO:0000256" key="11">
    <source>
        <dbReference type="PROSITE-ProRule" id="PRU00108"/>
    </source>
</evidence>
<comment type="subcellular location">
    <subcellularLocation>
        <location evidence="1">Endoplasmic reticulum membrane</location>
        <topology evidence="1">Multi-pass membrane protein</topology>
    </subcellularLocation>
    <subcellularLocation>
        <location evidence="11 13">Nucleus</location>
    </subcellularLocation>
</comment>
<evidence type="ECO:0000256" key="6">
    <source>
        <dbReference type="ARBA" id="ARBA00022824"/>
    </source>
</evidence>
<keyword evidence="8" id="KW-0443">Lipid metabolism</keyword>
<proteinExistence type="predicted"/>
<keyword evidence="5 12" id="KW-0812">Transmembrane</keyword>
<feature type="domain" description="TLC" evidence="17">
    <location>
        <begin position="130"/>
        <end position="331"/>
    </location>
</feature>
<evidence type="ECO:0000256" key="10">
    <source>
        <dbReference type="ARBA" id="ARBA00049036"/>
    </source>
</evidence>
<evidence type="ECO:0000256" key="2">
    <source>
        <dbReference type="ARBA" id="ARBA00004760"/>
    </source>
</evidence>
<evidence type="ECO:0000256" key="12">
    <source>
        <dbReference type="PROSITE-ProRule" id="PRU00205"/>
    </source>
</evidence>
<name>A0ABM3Z2S2_PANGU</name>
<evidence type="ECO:0000256" key="1">
    <source>
        <dbReference type="ARBA" id="ARBA00004477"/>
    </source>
</evidence>
<feature type="region of interest" description="Disordered" evidence="14">
    <location>
        <begin position="336"/>
        <end position="380"/>
    </location>
</feature>
<evidence type="ECO:0000256" key="5">
    <source>
        <dbReference type="ARBA" id="ARBA00022692"/>
    </source>
</evidence>
<evidence type="ECO:0000256" key="13">
    <source>
        <dbReference type="RuleBase" id="RU000682"/>
    </source>
</evidence>
<evidence type="ECO:0000256" key="7">
    <source>
        <dbReference type="ARBA" id="ARBA00022989"/>
    </source>
</evidence>
<evidence type="ECO:0000256" key="3">
    <source>
        <dbReference type="ARBA" id="ARBA00004991"/>
    </source>
</evidence>
<organism evidence="18 19">
    <name type="scientific">Pantherophis guttatus</name>
    <name type="common">Corn snake</name>
    <name type="synonym">Elaphe guttata</name>
    <dbReference type="NCBI Taxonomy" id="94885"/>
    <lineage>
        <taxon>Eukaryota</taxon>
        <taxon>Metazoa</taxon>
        <taxon>Chordata</taxon>
        <taxon>Craniata</taxon>
        <taxon>Vertebrata</taxon>
        <taxon>Euteleostomi</taxon>
        <taxon>Lepidosauria</taxon>
        <taxon>Squamata</taxon>
        <taxon>Bifurcata</taxon>
        <taxon>Unidentata</taxon>
        <taxon>Episquamata</taxon>
        <taxon>Toxicofera</taxon>
        <taxon>Serpentes</taxon>
        <taxon>Colubroidea</taxon>
        <taxon>Colubridae</taxon>
        <taxon>Colubrinae</taxon>
        <taxon>Pantherophis</taxon>
    </lineage>
</organism>
<keyword evidence="9 12" id="KW-0472">Membrane</keyword>
<comment type="catalytic activity">
    <reaction evidence="10">
        <text>sphinganine + octadecanoyl-CoA = N-(octadecanoyl)-sphinganine + CoA + H(+)</text>
        <dbReference type="Rhea" id="RHEA:36547"/>
        <dbReference type="ChEBI" id="CHEBI:15378"/>
        <dbReference type="ChEBI" id="CHEBI:57287"/>
        <dbReference type="ChEBI" id="CHEBI:57394"/>
        <dbReference type="ChEBI" id="CHEBI:57817"/>
        <dbReference type="ChEBI" id="CHEBI:67033"/>
    </reaction>
    <physiologicalReaction direction="left-to-right" evidence="10">
        <dbReference type="Rhea" id="RHEA:36548"/>
    </physiologicalReaction>
</comment>
<comment type="pathway">
    <text evidence="3">Sphingolipid metabolism.</text>
</comment>
<dbReference type="InterPro" id="IPR006634">
    <property type="entry name" value="TLC-dom"/>
</dbReference>
<evidence type="ECO:0000259" key="16">
    <source>
        <dbReference type="PROSITE" id="PS50071"/>
    </source>
</evidence>
<keyword evidence="11 13" id="KW-0539">Nucleus</keyword>
<evidence type="ECO:0000256" key="4">
    <source>
        <dbReference type="ARBA" id="ARBA00022679"/>
    </source>
</evidence>